<protein>
    <submittedName>
        <fullName evidence="2">Uncharacterized protein</fullName>
    </submittedName>
</protein>
<sequence length="107" mass="12749">KIKFFITFIWPFQACILILKGHTGFCQSLKLGNICDLLRTFQRWCHLSSQKWQKGRAFYTINRKETKLPSKVSDPQASEKNILHYRLSDLFLFGIFTYAFKMYIFNI</sequence>
<gene>
    <name evidence="2" type="ORF">TR105103</name>
</gene>
<feature type="chain" id="PRO_5007050834" evidence="1">
    <location>
        <begin position="29"/>
        <end position="107"/>
    </location>
</feature>
<evidence type="ECO:0000313" key="2">
    <source>
        <dbReference type="EMBL" id="JAP45365.1"/>
    </source>
</evidence>
<reference evidence="2" key="1">
    <citation type="submission" date="2016-01" db="EMBL/GenBank/DDBJ databases">
        <title>Reference transcriptome for the parasite Schistocephalus solidus: insights into the molecular evolution of parasitism.</title>
        <authorList>
            <person name="Hebert F.O."/>
            <person name="Grambauer S."/>
            <person name="Barber I."/>
            <person name="Landry C.R."/>
            <person name="Aubin-Horth N."/>
        </authorList>
    </citation>
    <scope>NUCLEOTIDE SEQUENCE</scope>
</reference>
<name>A0A0X3P0G4_SCHSO</name>
<proteinExistence type="predicted"/>
<keyword evidence="1" id="KW-0732">Signal</keyword>
<feature type="non-terminal residue" evidence="2">
    <location>
        <position position="1"/>
    </location>
</feature>
<dbReference type="EMBL" id="GEEE01017860">
    <property type="protein sequence ID" value="JAP45365.1"/>
    <property type="molecule type" value="Transcribed_RNA"/>
</dbReference>
<organism evidence="2">
    <name type="scientific">Schistocephalus solidus</name>
    <name type="common">Tapeworm</name>
    <dbReference type="NCBI Taxonomy" id="70667"/>
    <lineage>
        <taxon>Eukaryota</taxon>
        <taxon>Metazoa</taxon>
        <taxon>Spiralia</taxon>
        <taxon>Lophotrochozoa</taxon>
        <taxon>Platyhelminthes</taxon>
        <taxon>Cestoda</taxon>
        <taxon>Eucestoda</taxon>
        <taxon>Diphyllobothriidea</taxon>
        <taxon>Diphyllobothriidae</taxon>
        <taxon>Schistocephalus</taxon>
    </lineage>
</organism>
<dbReference type="AlphaFoldDB" id="A0A0X3P0G4"/>
<feature type="signal peptide" evidence="1">
    <location>
        <begin position="1"/>
        <end position="28"/>
    </location>
</feature>
<feature type="non-terminal residue" evidence="2">
    <location>
        <position position="107"/>
    </location>
</feature>
<evidence type="ECO:0000256" key="1">
    <source>
        <dbReference type="SAM" id="SignalP"/>
    </source>
</evidence>
<accession>A0A0X3P0G4</accession>